<dbReference type="Gene3D" id="1.20.1280.50">
    <property type="match status" value="1"/>
</dbReference>
<dbReference type="CDD" id="cd22102">
    <property type="entry name" value="F-box_FBXO31"/>
    <property type="match status" value="1"/>
</dbReference>
<dbReference type="AlphaFoldDB" id="L5LQZ7"/>
<keyword evidence="3" id="KW-0833">Ubl conjugation pathway</keyword>
<reference evidence="6" key="1">
    <citation type="journal article" date="2013" name="Science">
        <title>Comparative analysis of bat genomes provides insight into the evolution of flight and immunity.</title>
        <authorList>
            <person name="Zhang G."/>
            <person name="Cowled C."/>
            <person name="Shi Z."/>
            <person name="Huang Z."/>
            <person name="Bishop-Lilly K.A."/>
            <person name="Fang X."/>
            <person name="Wynne J.W."/>
            <person name="Xiong Z."/>
            <person name="Baker M.L."/>
            <person name="Zhao W."/>
            <person name="Tachedjian M."/>
            <person name="Zhu Y."/>
            <person name="Zhou P."/>
            <person name="Jiang X."/>
            <person name="Ng J."/>
            <person name="Yang L."/>
            <person name="Wu L."/>
            <person name="Xiao J."/>
            <person name="Feng Y."/>
            <person name="Chen Y."/>
            <person name="Sun X."/>
            <person name="Zhang Y."/>
            <person name="Marsh G.A."/>
            <person name="Crameri G."/>
            <person name="Broder C.C."/>
            <person name="Frey K.G."/>
            <person name="Wang L.F."/>
            <person name="Wang J."/>
        </authorList>
    </citation>
    <scope>NUCLEOTIDE SEQUENCE [LARGE SCALE GENOMIC DNA]</scope>
</reference>
<evidence type="ECO:0000256" key="3">
    <source>
        <dbReference type="ARBA" id="ARBA00022786"/>
    </source>
</evidence>
<dbReference type="Proteomes" id="UP000010556">
    <property type="component" value="Unassembled WGS sequence"/>
</dbReference>
<dbReference type="SMART" id="SM00256">
    <property type="entry name" value="FBOX"/>
    <property type="match status" value="1"/>
</dbReference>
<gene>
    <name evidence="5" type="ORF">MDA_GLEAN10024962</name>
</gene>
<dbReference type="EMBL" id="KB108646">
    <property type="protein sequence ID" value="ELK28879.1"/>
    <property type="molecule type" value="Genomic_DNA"/>
</dbReference>
<evidence type="ECO:0000313" key="5">
    <source>
        <dbReference type="EMBL" id="ELK28879.1"/>
    </source>
</evidence>
<dbReference type="SUPFAM" id="SSF81383">
    <property type="entry name" value="F-box domain"/>
    <property type="match status" value="1"/>
</dbReference>
<sequence length="169" mass="18376">MEEECACLCGPGPSRGCQCLQQRLGPAAMVAADSKSAPAPEGQHVEADMAAWSSAGSGGIRSPMPPRSPPCCSLQHLPPELLVEIFASLPGTDLPSLAQACTRFRCILHTDSIWRRRCREEYGAVENLRIPGTMSVSCRELYANLLHPCRHLLGLWQPDNWPYGGLCCM</sequence>
<evidence type="ECO:0000259" key="4">
    <source>
        <dbReference type="PROSITE" id="PS50181"/>
    </source>
</evidence>
<dbReference type="Pfam" id="PF12937">
    <property type="entry name" value="F-box-like"/>
    <property type="match status" value="1"/>
</dbReference>
<comment type="pathway">
    <text evidence="1">Protein modification; protein ubiquitination.</text>
</comment>
<dbReference type="GO" id="GO:0031146">
    <property type="term" value="P:SCF-dependent proteasomal ubiquitin-dependent protein catabolic process"/>
    <property type="evidence" value="ECO:0007669"/>
    <property type="project" value="TreeGrafter"/>
</dbReference>
<accession>L5LQZ7</accession>
<keyword evidence="6" id="KW-1185">Reference proteome</keyword>
<proteinExistence type="inferred from homology"/>
<evidence type="ECO:0000256" key="1">
    <source>
        <dbReference type="ARBA" id="ARBA00004906"/>
    </source>
</evidence>
<dbReference type="InterPro" id="IPR045048">
    <property type="entry name" value="FBXO31/39"/>
</dbReference>
<feature type="domain" description="F-box" evidence="4">
    <location>
        <begin position="71"/>
        <end position="117"/>
    </location>
</feature>
<comment type="similarity">
    <text evidence="2">Belongs to the FBXO31 family.</text>
</comment>
<dbReference type="PANTHER" id="PTHR10706">
    <property type="entry name" value="F-BOX FAMILY PROTEIN"/>
    <property type="match status" value="1"/>
</dbReference>
<organism evidence="5 6">
    <name type="scientific">Myotis davidii</name>
    <name type="common">David's myotis</name>
    <dbReference type="NCBI Taxonomy" id="225400"/>
    <lineage>
        <taxon>Eukaryota</taxon>
        <taxon>Metazoa</taxon>
        <taxon>Chordata</taxon>
        <taxon>Craniata</taxon>
        <taxon>Vertebrata</taxon>
        <taxon>Euteleostomi</taxon>
        <taxon>Mammalia</taxon>
        <taxon>Eutheria</taxon>
        <taxon>Laurasiatheria</taxon>
        <taxon>Chiroptera</taxon>
        <taxon>Yangochiroptera</taxon>
        <taxon>Vespertilionidae</taxon>
        <taxon>Myotis</taxon>
    </lineage>
</organism>
<dbReference type="UniPathway" id="UPA00143"/>
<evidence type="ECO:0000313" key="6">
    <source>
        <dbReference type="Proteomes" id="UP000010556"/>
    </source>
</evidence>
<dbReference type="GO" id="GO:0019005">
    <property type="term" value="C:SCF ubiquitin ligase complex"/>
    <property type="evidence" value="ECO:0007669"/>
    <property type="project" value="TreeGrafter"/>
</dbReference>
<dbReference type="InterPro" id="IPR036047">
    <property type="entry name" value="F-box-like_dom_sf"/>
</dbReference>
<evidence type="ECO:0000256" key="2">
    <source>
        <dbReference type="ARBA" id="ARBA00010611"/>
    </source>
</evidence>
<dbReference type="GO" id="GO:0016567">
    <property type="term" value="P:protein ubiquitination"/>
    <property type="evidence" value="ECO:0007669"/>
    <property type="project" value="UniProtKB-UniPathway"/>
</dbReference>
<dbReference type="InterPro" id="IPR001810">
    <property type="entry name" value="F-box_dom"/>
</dbReference>
<name>L5LQZ7_MYODS</name>
<dbReference type="PANTHER" id="PTHR10706:SF130">
    <property type="entry name" value="F-BOX ONLY PROTEIN 31"/>
    <property type="match status" value="1"/>
</dbReference>
<protein>
    <submittedName>
        <fullName evidence="5">F-box only protein 31</fullName>
    </submittedName>
</protein>
<dbReference type="PROSITE" id="PS50181">
    <property type="entry name" value="FBOX"/>
    <property type="match status" value="1"/>
</dbReference>